<dbReference type="Proteomes" id="UP000011603">
    <property type="component" value="Unassembled WGS sequence"/>
</dbReference>
<gene>
    <name evidence="2" type="ORF">C439_17333</name>
</gene>
<organism evidence="2 3">
    <name type="scientific">Haloferax mediterranei (strain ATCC 33500 / DSM 1411 / JCM 8866 / NBRC 14739 / NCIMB 2177 / R-4)</name>
    <name type="common">Halobacterium mediterranei</name>
    <dbReference type="NCBI Taxonomy" id="523841"/>
    <lineage>
        <taxon>Archaea</taxon>
        <taxon>Methanobacteriati</taxon>
        <taxon>Methanobacteriota</taxon>
        <taxon>Stenosarchaea group</taxon>
        <taxon>Halobacteria</taxon>
        <taxon>Halobacteriales</taxon>
        <taxon>Haloferacaceae</taxon>
        <taxon>Haloferax</taxon>
    </lineage>
</organism>
<accession>M0IM52</accession>
<name>M0IM52_HALMT</name>
<dbReference type="AlphaFoldDB" id="M0IM52"/>
<keyword evidence="3" id="KW-1185">Reference proteome</keyword>
<reference evidence="2 3" key="1">
    <citation type="journal article" date="2014" name="PLoS Genet.">
        <title>Phylogenetically driven sequencing of extremely halophilic archaea reveals strategies for static and dynamic osmo-response.</title>
        <authorList>
            <person name="Becker E.A."/>
            <person name="Seitzer P.M."/>
            <person name="Tritt A."/>
            <person name="Larsen D."/>
            <person name="Krusor M."/>
            <person name="Yao A.I."/>
            <person name="Wu D."/>
            <person name="Madern D."/>
            <person name="Eisen J.A."/>
            <person name="Darling A.E."/>
            <person name="Facciotti M.T."/>
        </authorList>
    </citation>
    <scope>NUCLEOTIDE SEQUENCE [LARGE SCALE GENOMIC DNA]</scope>
    <source>
        <strain evidence="3">ATCC 33500 / DSM 1411 / JCM 8866 / NBRC 14739 / NCIMB 2177 / R-4</strain>
    </source>
</reference>
<sequence length="103" mass="11464">MRSYDVLHTDEQTVLLRAMTPVSEGHRANRASGTPPDLPARMQGGWLHTELMASNEQLSQFTDELAAAGIPSRVQSLTQSRDSNELLTDRQQEFITEAVKRGL</sequence>
<feature type="region of interest" description="Disordered" evidence="1">
    <location>
        <begin position="20"/>
        <end position="40"/>
    </location>
</feature>
<dbReference type="EMBL" id="AOLO01000015">
    <property type="protein sequence ID" value="ELZ97107.1"/>
    <property type="molecule type" value="Genomic_DNA"/>
</dbReference>
<evidence type="ECO:0000256" key="1">
    <source>
        <dbReference type="SAM" id="MobiDB-lite"/>
    </source>
</evidence>
<comment type="caution">
    <text evidence="2">The sequence shown here is derived from an EMBL/GenBank/DDBJ whole genome shotgun (WGS) entry which is preliminary data.</text>
</comment>
<proteinExistence type="predicted"/>
<evidence type="ECO:0000313" key="3">
    <source>
        <dbReference type="Proteomes" id="UP000011603"/>
    </source>
</evidence>
<evidence type="ECO:0000313" key="2">
    <source>
        <dbReference type="EMBL" id="ELZ97107.1"/>
    </source>
</evidence>
<dbReference type="PATRIC" id="fig|523841.21.peg.3481"/>
<protein>
    <submittedName>
        <fullName evidence="2">Uncharacterized protein</fullName>
    </submittedName>
</protein>